<keyword evidence="3" id="KW-1185">Reference proteome</keyword>
<dbReference type="AlphaFoldDB" id="A0AA38MGI3"/>
<protein>
    <recommendedName>
        <fullName evidence="1">DUF4780 domain-containing protein</fullName>
    </recommendedName>
</protein>
<sequence length="104" mass="11935">MGALDRQLEHCLASGRQAATFKDIKHTREILKRITCEDEFSLEWLQQAVRSLTPFWEGAQLNVVALAELSRLLRATLWIPGLPVDAQVVLRRLEGQNQWARVKK</sequence>
<comment type="caution">
    <text evidence="2">The sequence shown here is derived from an EMBL/GenBank/DDBJ whole genome shotgun (WGS) entry which is preliminary data.</text>
</comment>
<dbReference type="Proteomes" id="UP001168821">
    <property type="component" value="Unassembled WGS sequence"/>
</dbReference>
<evidence type="ECO:0000313" key="3">
    <source>
        <dbReference type="Proteomes" id="UP001168821"/>
    </source>
</evidence>
<dbReference type="Pfam" id="PF16012">
    <property type="entry name" value="DUF4780"/>
    <property type="match status" value="1"/>
</dbReference>
<dbReference type="EMBL" id="JALNTZ010000004">
    <property type="protein sequence ID" value="KAJ3655341.1"/>
    <property type="molecule type" value="Genomic_DNA"/>
</dbReference>
<evidence type="ECO:0000259" key="1">
    <source>
        <dbReference type="Pfam" id="PF16012"/>
    </source>
</evidence>
<reference evidence="2" key="1">
    <citation type="journal article" date="2023" name="G3 (Bethesda)">
        <title>Whole genome assemblies of Zophobas morio and Tenebrio molitor.</title>
        <authorList>
            <person name="Kaur S."/>
            <person name="Stinson S.A."/>
            <person name="diCenzo G.C."/>
        </authorList>
    </citation>
    <scope>NUCLEOTIDE SEQUENCE</scope>
    <source>
        <strain evidence="2">QUZm001</strain>
    </source>
</reference>
<name>A0AA38MGI3_9CUCU</name>
<feature type="domain" description="DUF4780" evidence="1">
    <location>
        <begin position="16"/>
        <end position="98"/>
    </location>
</feature>
<evidence type="ECO:0000313" key="2">
    <source>
        <dbReference type="EMBL" id="KAJ3655341.1"/>
    </source>
</evidence>
<gene>
    <name evidence="2" type="ORF">Zmor_014475</name>
</gene>
<dbReference type="InterPro" id="IPR031961">
    <property type="entry name" value="DUF4780"/>
</dbReference>
<organism evidence="2 3">
    <name type="scientific">Zophobas morio</name>
    <dbReference type="NCBI Taxonomy" id="2755281"/>
    <lineage>
        <taxon>Eukaryota</taxon>
        <taxon>Metazoa</taxon>
        <taxon>Ecdysozoa</taxon>
        <taxon>Arthropoda</taxon>
        <taxon>Hexapoda</taxon>
        <taxon>Insecta</taxon>
        <taxon>Pterygota</taxon>
        <taxon>Neoptera</taxon>
        <taxon>Endopterygota</taxon>
        <taxon>Coleoptera</taxon>
        <taxon>Polyphaga</taxon>
        <taxon>Cucujiformia</taxon>
        <taxon>Tenebrionidae</taxon>
        <taxon>Zophobas</taxon>
    </lineage>
</organism>
<accession>A0AA38MGI3</accession>
<proteinExistence type="predicted"/>